<organism evidence="7 8">
    <name type="scientific">Microbacterium panaciterrae</name>
    <dbReference type="NCBI Taxonomy" id="985759"/>
    <lineage>
        <taxon>Bacteria</taxon>
        <taxon>Bacillati</taxon>
        <taxon>Actinomycetota</taxon>
        <taxon>Actinomycetes</taxon>
        <taxon>Micrococcales</taxon>
        <taxon>Microbacteriaceae</taxon>
        <taxon>Microbacterium</taxon>
    </lineage>
</organism>
<evidence type="ECO:0000313" key="7">
    <source>
        <dbReference type="EMBL" id="GAA4490847.1"/>
    </source>
</evidence>
<evidence type="ECO:0000256" key="2">
    <source>
        <dbReference type="ARBA" id="ARBA00012224"/>
    </source>
</evidence>
<comment type="caution">
    <text evidence="7">The sequence shown here is derived from an EMBL/GenBank/DDBJ whole genome shotgun (WGS) entry which is preliminary data.</text>
</comment>
<dbReference type="RefSeq" id="WP_345188610.1">
    <property type="nucleotide sequence ID" value="NZ_BAABGP010000024.1"/>
</dbReference>
<comment type="similarity">
    <text evidence="5">Belongs to the class-II pyridoxal-phosphate-dependent aminotransferase family. MalY/PatB cystathionine beta-lyase subfamily.</text>
</comment>
<name>A0ABP8PQV0_9MICO</name>
<evidence type="ECO:0000256" key="1">
    <source>
        <dbReference type="ARBA" id="ARBA00001933"/>
    </source>
</evidence>
<dbReference type="Pfam" id="PF00155">
    <property type="entry name" value="Aminotran_1_2"/>
    <property type="match status" value="1"/>
</dbReference>
<keyword evidence="7" id="KW-0808">Transferase</keyword>
<keyword evidence="4" id="KW-0456">Lyase</keyword>
<evidence type="ECO:0000256" key="3">
    <source>
        <dbReference type="ARBA" id="ARBA00022898"/>
    </source>
</evidence>
<feature type="domain" description="Aminotransferase class I/classII large" evidence="6">
    <location>
        <begin position="36"/>
        <end position="378"/>
    </location>
</feature>
<dbReference type="InterPro" id="IPR015421">
    <property type="entry name" value="PyrdxlP-dep_Trfase_major"/>
</dbReference>
<dbReference type="PANTHER" id="PTHR43525">
    <property type="entry name" value="PROTEIN MALY"/>
    <property type="match status" value="1"/>
</dbReference>
<proteinExistence type="inferred from homology"/>
<evidence type="ECO:0000256" key="4">
    <source>
        <dbReference type="ARBA" id="ARBA00023239"/>
    </source>
</evidence>
<protein>
    <recommendedName>
        <fullName evidence="2">cysteine-S-conjugate beta-lyase</fullName>
        <ecNumber evidence="2">4.4.1.13</ecNumber>
    </recommendedName>
</protein>
<reference evidence="8" key="1">
    <citation type="journal article" date="2019" name="Int. J. Syst. Evol. Microbiol.">
        <title>The Global Catalogue of Microorganisms (GCM) 10K type strain sequencing project: providing services to taxonomists for standard genome sequencing and annotation.</title>
        <authorList>
            <consortium name="The Broad Institute Genomics Platform"/>
            <consortium name="The Broad Institute Genome Sequencing Center for Infectious Disease"/>
            <person name="Wu L."/>
            <person name="Ma J."/>
        </authorList>
    </citation>
    <scope>NUCLEOTIDE SEQUENCE [LARGE SCALE GENOMIC DNA]</scope>
    <source>
        <strain evidence="8">JCM 17839</strain>
    </source>
</reference>
<dbReference type="Gene3D" id="3.90.1150.10">
    <property type="entry name" value="Aspartate Aminotransferase, domain 1"/>
    <property type="match status" value="1"/>
</dbReference>
<dbReference type="InterPro" id="IPR051798">
    <property type="entry name" value="Class-II_PLP-Dep_Aminotrans"/>
</dbReference>
<accession>A0ABP8PQV0</accession>
<dbReference type="GO" id="GO:0008483">
    <property type="term" value="F:transaminase activity"/>
    <property type="evidence" value="ECO:0007669"/>
    <property type="project" value="UniProtKB-KW"/>
</dbReference>
<dbReference type="Gene3D" id="3.40.640.10">
    <property type="entry name" value="Type I PLP-dependent aspartate aminotransferase-like (Major domain)"/>
    <property type="match status" value="1"/>
</dbReference>
<keyword evidence="8" id="KW-1185">Reference proteome</keyword>
<gene>
    <name evidence="7" type="ORF">GCM10023171_33760</name>
</gene>
<dbReference type="InterPro" id="IPR015424">
    <property type="entry name" value="PyrdxlP-dep_Trfase"/>
</dbReference>
<dbReference type="EC" id="4.4.1.13" evidence="2"/>
<dbReference type="InterPro" id="IPR015422">
    <property type="entry name" value="PyrdxlP-dep_Trfase_small"/>
</dbReference>
<dbReference type="SUPFAM" id="SSF53383">
    <property type="entry name" value="PLP-dependent transferases"/>
    <property type="match status" value="1"/>
</dbReference>
<dbReference type="PANTHER" id="PTHR43525:SF2">
    <property type="entry name" value="CYSTATHIONINE BETA-LYASE-RELATED"/>
    <property type="match status" value="1"/>
</dbReference>
<dbReference type="EMBL" id="BAABGP010000024">
    <property type="protein sequence ID" value="GAA4490847.1"/>
    <property type="molecule type" value="Genomic_DNA"/>
</dbReference>
<keyword evidence="3" id="KW-0663">Pyridoxal phosphate</keyword>
<evidence type="ECO:0000259" key="6">
    <source>
        <dbReference type="Pfam" id="PF00155"/>
    </source>
</evidence>
<comment type="cofactor">
    <cofactor evidence="1">
        <name>pyridoxal 5'-phosphate</name>
        <dbReference type="ChEBI" id="CHEBI:597326"/>
    </cofactor>
</comment>
<dbReference type="CDD" id="cd00609">
    <property type="entry name" value="AAT_like"/>
    <property type="match status" value="1"/>
</dbReference>
<dbReference type="InterPro" id="IPR004839">
    <property type="entry name" value="Aminotransferase_I/II_large"/>
</dbReference>
<sequence>MSTAQELDAIGIERLREVGSVKWSVFPGTIGAFVAEMDFGTAPAIKDAMKAAIDDGLIGYLPRAVSAAMAEACARWQRDRYGWDVPVERIRPVPDVLTALRTTIDHFTAPASKIILPTPAYMPFLTIPAMHEREIIEVPMLLEDGRHVYDLDGIDRAFAAGGELLILCNPYNPLGRVFERAELEAVAAIVERHRGRVFSDEIHAPLVFAPHVHVPYASISEVTAGHTITAASASKAWNLPGLKTAQVILSNAADVETWARPEVAWAEHGTANLGVIATTAAFDDSREWLTETLEYLDGNRTLLGELLGEHIPGMGYRAPEGTYIAWLDARSLGIDGSPADFFREQAGVALTDGIACGAAGEGFLRFILATPRPILEQAVRQMAAALAARSDR</sequence>
<evidence type="ECO:0000256" key="5">
    <source>
        <dbReference type="ARBA" id="ARBA00037974"/>
    </source>
</evidence>
<evidence type="ECO:0000313" key="8">
    <source>
        <dbReference type="Proteomes" id="UP001500731"/>
    </source>
</evidence>
<dbReference type="Proteomes" id="UP001500731">
    <property type="component" value="Unassembled WGS sequence"/>
</dbReference>
<keyword evidence="7" id="KW-0032">Aminotransferase</keyword>